<dbReference type="CDD" id="cd01029">
    <property type="entry name" value="TOPRIM_primases"/>
    <property type="match status" value="1"/>
</dbReference>
<evidence type="ECO:0000313" key="2">
    <source>
        <dbReference type="Proteomes" id="UP001055429"/>
    </source>
</evidence>
<keyword evidence="2" id="KW-1185">Reference proteome</keyword>
<dbReference type="RefSeq" id="WP_250201954.1">
    <property type="nucleotide sequence ID" value="NZ_CP097649.1"/>
</dbReference>
<reference evidence="1" key="1">
    <citation type="submission" date="2022-05" db="EMBL/GenBank/DDBJ databases">
        <title>Brevundimonas albigilva TT17 genome sequence.</title>
        <authorList>
            <person name="Lee K."/>
            <person name="Son H."/>
        </authorList>
    </citation>
    <scope>NUCLEOTIDE SEQUENCE</scope>
    <source>
        <strain evidence="1">TT17</strain>
    </source>
</reference>
<dbReference type="Gene3D" id="3.40.1360.10">
    <property type="match status" value="1"/>
</dbReference>
<sequence>MNAALDLRTVAHALGGKIEGDHVRAAGPGHSQRDDSLIVWLDPDSPEGFRTDSKAEDDWRLCREYVRAKLGLSSWTPKPGAIERMSERAARSPKPYSDLGLTGAGYTLAATYDYRSDDGDLLYQVLRYEHASKPKTFRQRRPDGRGGWFNDAGERRVLYRAADRNKVAHSTIWITEGEKDADRLAGLNLTATTAASGKWTEDMARQLAGYDCLILEDNDEPGRKKAARLAKQLSAYAASARIIRIPGLAEGEDVSDWLDAGGPVDQLRAWASSPPPLATRGDHPAPSWAVPFKWIDPAAIPLRAWLYGRHYIRQFVSTTFSPGGVGKSSLVLAEAMAMASGKPLLGIKPVEKRVRVAYWNGEDPFEETMRRAMALALHYGLTPDDLEGWLFLGSGRDAGITIAKSDASGALIIEPNVEKVVSEIQTHKIDVVVIDPFVSSHKVAENDNGAIDTVAKEWGRIAGKTNTAVELVHHTRKTNGAEITVEDGRGAGSLLAAARSGRVLNPMSKDEAERAGLETPYPYFRVEDGKANMSPRSPDGAVWYRMIGVDLGNGVGIKPSDNVGVVTAWKWPDPFDGVSAADLLAVQRHIDGGHWRENVQAKEWVGYAVAEVLELDLDEKTAREKAKGLLKTWFKSGALVVVDALDEHRKSRKTVGVGRWVEL</sequence>
<accession>A0ABY4SP08</accession>
<dbReference type="EMBL" id="CP097649">
    <property type="protein sequence ID" value="URI15322.1"/>
    <property type="molecule type" value="Genomic_DNA"/>
</dbReference>
<dbReference type="Gene3D" id="3.40.50.300">
    <property type="entry name" value="P-loop containing nucleotide triphosphate hydrolases"/>
    <property type="match status" value="1"/>
</dbReference>
<evidence type="ECO:0000313" key="1">
    <source>
        <dbReference type="EMBL" id="URI15322.1"/>
    </source>
</evidence>
<dbReference type="Proteomes" id="UP001055429">
    <property type="component" value="Chromosome"/>
</dbReference>
<dbReference type="SUPFAM" id="SSF52540">
    <property type="entry name" value="P-loop containing nucleoside triphosphate hydrolases"/>
    <property type="match status" value="1"/>
</dbReference>
<dbReference type="SUPFAM" id="SSF56731">
    <property type="entry name" value="DNA primase core"/>
    <property type="match status" value="1"/>
</dbReference>
<dbReference type="InterPro" id="IPR027417">
    <property type="entry name" value="P-loop_NTPase"/>
</dbReference>
<proteinExistence type="predicted"/>
<organism evidence="1 2">
    <name type="scientific">Brevundimonas albigilva</name>
    <dbReference type="NCBI Taxonomy" id="1312364"/>
    <lineage>
        <taxon>Bacteria</taxon>
        <taxon>Pseudomonadati</taxon>
        <taxon>Pseudomonadota</taxon>
        <taxon>Alphaproteobacteria</taxon>
        <taxon>Caulobacterales</taxon>
        <taxon>Caulobacteraceae</taxon>
        <taxon>Brevundimonas</taxon>
    </lineage>
</organism>
<protein>
    <submittedName>
        <fullName evidence="1">AAA family ATPase</fullName>
    </submittedName>
</protein>
<name>A0ABY4SP08_9CAUL</name>
<dbReference type="InterPro" id="IPR034154">
    <property type="entry name" value="TOPRIM_DnaG/twinkle"/>
</dbReference>
<gene>
    <name evidence="1" type="ORF">M8231_16280</name>
</gene>
<dbReference type="Pfam" id="PF13155">
    <property type="entry name" value="Toprim_2"/>
    <property type="match status" value="1"/>
</dbReference>
<dbReference type="Pfam" id="PF13481">
    <property type="entry name" value="AAA_25"/>
    <property type="match status" value="1"/>
</dbReference>